<dbReference type="PANTHER" id="PTHR34039:SF1">
    <property type="entry name" value="UPF0102 PROTEIN YRAN"/>
    <property type="match status" value="1"/>
</dbReference>
<dbReference type="GO" id="GO:0003676">
    <property type="term" value="F:nucleic acid binding"/>
    <property type="evidence" value="ECO:0007669"/>
    <property type="project" value="InterPro"/>
</dbReference>
<dbReference type="Pfam" id="PF02021">
    <property type="entry name" value="UPF0102"/>
    <property type="match status" value="1"/>
</dbReference>
<dbReference type="CDD" id="cd20736">
    <property type="entry name" value="PoNe_Nuclease"/>
    <property type="match status" value="1"/>
</dbReference>
<dbReference type="NCBIfam" id="TIGR00252">
    <property type="entry name" value="YraN family protein"/>
    <property type="match status" value="1"/>
</dbReference>
<reference evidence="3" key="1">
    <citation type="submission" date="2018-06" db="EMBL/GenBank/DDBJ databases">
        <title>Paenibacillus xerothermodurans sp. nov. an extremely dry heat resistant spore forming bacterium isolated from the soil of Cape Canaveral, Florida.</title>
        <authorList>
            <person name="Seuylemezian A."/>
            <person name="Kaur N."/>
            <person name="Patil P."/>
            <person name="Patil P."/>
            <person name="Mayilraj S."/>
            <person name="Vaishampayan P."/>
        </authorList>
    </citation>
    <scope>NUCLEOTIDE SEQUENCE [LARGE SCALE GENOMIC DNA]</scope>
    <source>
        <strain evidence="3">ATCC 27380</strain>
    </source>
</reference>
<proteinExistence type="inferred from homology"/>
<dbReference type="SUPFAM" id="SSF52980">
    <property type="entry name" value="Restriction endonuclease-like"/>
    <property type="match status" value="1"/>
</dbReference>
<dbReference type="Gene3D" id="3.40.1350.10">
    <property type="match status" value="1"/>
</dbReference>
<dbReference type="AlphaFoldDB" id="A0A2W1NFK1"/>
<dbReference type="InterPro" id="IPR011335">
    <property type="entry name" value="Restrct_endonuc-II-like"/>
</dbReference>
<name>A0A2W1NFK1_PAEXE</name>
<dbReference type="InterPro" id="IPR003509">
    <property type="entry name" value="UPF0102_YraN-like"/>
</dbReference>
<accession>A0A2W1NFK1</accession>
<dbReference type="Proteomes" id="UP000214746">
    <property type="component" value="Unassembled WGS sequence"/>
</dbReference>
<evidence type="ECO:0000313" key="4">
    <source>
        <dbReference type="Proteomes" id="UP000214746"/>
    </source>
</evidence>
<dbReference type="OrthoDB" id="9802516at2"/>
<dbReference type="HAMAP" id="MF_00048">
    <property type="entry name" value="UPF0102"/>
    <property type="match status" value="1"/>
</dbReference>
<sequence>MDNTRLTRKMLGALGENYAREHLSSKGYRIQAQNWRCRSGEIDLVAVEGELLVFVEVRTRSGSARFGTPQESVNLLKQRQVRETAQYYAHRNQLLHKQQRFDVISVLTEKDGGLRTIEHVCNAF</sequence>
<evidence type="ECO:0000313" key="3">
    <source>
        <dbReference type="EMBL" id="PZE22470.1"/>
    </source>
</evidence>
<evidence type="ECO:0000256" key="2">
    <source>
        <dbReference type="HAMAP-Rule" id="MF_00048"/>
    </source>
</evidence>
<comment type="similarity">
    <text evidence="1 2">Belongs to the UPF0102 family.</text>
</comment>
<dbReference type="NCBIfam" id="NF009154">
    <property type="entry name" value="PRK12497.3-3"/>
    <property type="match status" value="1"/>
</dbReference>
<dbReference type="EMBL" id="NHRJ02000001">
    <property type="protein sequence ID" value="PZE22470.1"/>
    <property type="molecule type" value="Genomic_DNA"/>
</dbReference>
<dbReference type="NCBIfam" id="NF009150">
    <property type="entry name" value="PRK12497.1-3"/>
    <property type="match status" value="1"/>
</dbReference>
<dbReference type="PANTHER" id="PTHR34039">
    <property type="entry name" value="UPF0102 PROTEIN YRAN"/>
    <property type="match status" value="1"/>
</dbReference>
<dbReference type="InterPro" id="IPR011856">
    <property type="entry name" value="tRNA_endonuc-like_dom_sf"/>
</dbReference>
<protein>
    <recommendedName>
        <fullName evidence="2">UPF0102 protein CBW46_001405</fullName>
    </recommendedName>
</protein>
<organism evidence="3 4">
    <name type="scientific">Paenibacillus xerothermodurans</name>
    <dbReference type="NCBI Taxonomy" id="1977292"/>
    <lineage>
        <taxon>Bacteria</taxon>
        <taxon>Bacillati</taxon>
        <taxon>Bacillota</taxon>
        <taxon>Bacilli</taxon>
        <taxon>Bacillales</taxon>
        <taxon>Paenibacillaceae</taxon>
        <taxon>Paenibacillus</taxon>
    </lineage>
</organism>
<evidence type="ECO:0000256" key="1">
    <source>
        <dbReference type="ARBA" id="ARBA00006738"/>
    </source>
</evidence>
<gene>
    <name evidence="3" type="ORF">CBW46_001405</name>
</gene>
<dbReference type="RefSeq" id="WP_089198241.1">
    <property type="nucleotide sequence ID" value="NZ_NHRJ02000001.1"/>
</dbReference>
<comment type="caution">
    <text evidence="3">The sequence shown here is derived from an EMBL/GenBank/DDBJ whole genome shotgun (WGS) entry which is preliminary data.</text>
</comment>
<keyword evidence="4" id="KW-1185">Reference proteome</keyword>